<dbReference type="Pfam" id="PF05699">
    <property type="entry name" value="Dimer_Tnp_hAT"/>
    <property type="match status" value="1"/>
</dbReference>
<evidence type="ECO:0000313" key="2">
    <source>
        <dbReference type="EMBL" id="CAF2067245.1"/>
    </source>
</evidence>
<dbReference type="Proteomes" id="UP000676336">
    <property type="component" value="Unassembled WGS sequence"/>
</dbReference>
<dbReference type="EMBL" id="CAJOBI010156597">
    <property type="protein sequence ID" value="CAF4833729.1"/>
    <property type="molecule type" value="Genomic_DNA"/>
</dbReference>
<name>A0A816R6I1_9BILA</name>
<accession>A0A816R6I1</accession>
<organism evidence="2 4">
    <name type="scientific">Rotaria magnacalcarata</name>
    <dbReference type="NCBI Taxonomy" id="392030"/>
    <lineage>
        <taxon>Eukaryota</taxon>
        <taxon>Metazoa</taxon>
        <taxon>Spiralia</taxon>
        <taxon>Gnathifera</taxon>
        <taxon>Rotifera</taxon>
        <taxon>Eurotatoria</taxon>
        <taxon>Bdelloidea</taxon>
        <taxon>Philodinida</taxon>
        <taxon>Philodinidae</taxon>
        <taxon>Rotaria</taxon>
    </lineage>
</organism>
<protein>
    <recommendedName>
        <fullName evidence="1">HAT C-terminal dimerisation domain-containing protein</fullName>
    </recommendedName>
</protein>
<evidence type="ECO:0000313" key="3">
    <source>
        <dbReference type="EMBL" id="CAF4833729.1"/>
    </source>
</evidence>
<reference evidence="2" key="1">
    <citation type="submission" date="2021-02" db="EMBL/GenBank/DDBJ databases">
        <authorList>
            <person name="Nowell W R."/>
        </authorList>
    </citation>
    <scope>NUCLEOTIDE SEQUENCE</scope>
</reference>
<dbReference type="EMBL" id="CAJNRE010007701">
    <property type="protein sequence ID" value="CAF2067245.1"/>
    <property type="molecule type" value="Genomic_DNA"/>
</dbReference>
<dbReference type="PANTHER" id="PTHR47611">
    <property type="entry name" value="HAT DIMERISATION DOMAIN, C-TERMINAL"/>
    <property type="match status" value="1"/>
</dbReference>
<dbReference type="InterPro" id="IPR012337">
    <property type="entry name" value="RNaseH-like_sf"/>
</dbReference>
<evidence type="ECO:0000313" key="4">
    <source>
        <dbReference type="Proteomes" id="UP000663824"/>
    </source>
</evidence>
<feature type="domain" description="HAT C-terminal dimerisation" evidence="1">
    <location>
        <begin position="68"/>
        <end position="134"/>
    </location>
</feature>
<dbReference type="AlphaFoldDB" id="A0A816R6I1"/>
<dbReference type="InterPro" id="IPR008906">
    <property type="entry name" value="HATC_C_dom"/>
</dbReference>
<sequence length="139" mass="16134">MGLVQSQQLSTMCTNKVVEKNGKRNKQCEISQSDILMEFAHVDEQKSDDDDNYDEVQCYAKAKLSFAKDEPVLEWWDKWSLNYPKHITLAKWLLGIPANSATSERIFNTSGQVLEERRQNLSGDVVNDILFLRNFRNIY</sequence>
<proteinExistence type="predicted"/>
<dbReference type="PANTHER" id="PTHR47611:SF1">
    <property type="entry name" value="CCHC-TYPE DOMAIN-CONTAINING PROTEIN"/>
    <property type="match status" value="1"/>
</dbReference>
<comment type="caution">
    <text evidence="2">The sequence shown here is derived from an EMBL/GenBank/DDBJ whole genome shotgun (WGS) entry which is preliminary data.</text>
</comment>
<dbReference type="GO" id="GO:0046983">
    <property type="term" value="F:protein dimerization activity"/>
    <property type="evidence" value="ECO:0007669"/>
    <property type="project" value="InterPro"/>
</dbReference>
<dbReference type="Proteomes" id="UP000663824">
    <property type="component" value="Unassembled WGS sequence"/>
</dbReference>
<dbReference type="SUPFAM" id="SSF53098">
    <property type="entry name" value="Ribonuclease H-like"/>
    <property type="match status" value="1"/>
</dbReference>
<gene>
    <name evidence="2" type="ORF">MBJ925_LOCUS16102</name>
    <name evidence="3" type="ORF">SMN809_LOCUS48616</name>
</gene>
<evidence type="ECO:0000259" key="1">
    <source>
        <dbReference type="Pfam" id="PF05699"/>
    </source>
</evidence>